<protein>
    <submittedName>
        <fullName evidence="2">Uncharacterized protein</fullName>
    </submittedName>
</protein>
<evidence type="ECO:0000313" key="3">
    <source>
        <dbReference type="EMBL" id="MDR6838693.1"/>
    </source>
</evidence>
<organism evidence="2 5">
    <name type="scientific">Acidovorax delafieldii</name>
    <name type="common">Pseudomonas delafieldii</name>
    <dbReference type="NCBI Taxonomy" id="47920"/>
    <lineage>
        <taxon>Bacteria</taxon>
        <taxon>Pseudomonadati</taxon>
        <taxon>Pseudomonadota</taxon>
        <taxon>Betaproteobacteria</taxon>
        <taxon>Burkholderiales</taxon>
        <taxon>Comamonadaceae</taxon>
        <taxon>Acidovorax</taxon>
    </lineage>
</organism>
<proteinExistence type="predicted"/>
<reference evidence="2 4" key="1">
    <citation type="submission" date="2023-07" db="EMBL/GenBank/DDBJ databases">
        <title>Sorghum-associated microbial communities from plants grown in Nebraska, USA.</title>
        <authorList>
            <person name="Schachtman D."/>
        </authorList>
    </citation>
    <scope>NUCLEOTIDE SEQUENCE</scope>
    <source>
        <strain evidence="3 4">BE105</strain>
        <strain evidence="2">BE69</strain>
    </source>
</reference>
<accession>A0AAJ2C844</accession>
<dbReference type="Proteomes" id="UP001253458">
    <property type="component" value="Unassembled WGS sequence"/>
</dbReference>
<evidence type="ECO:0000256" key="1">
    <source>
        <dbReference type="SAM" id="MobiDB-lite"/>
    </source>
</evidence>
<dbReference type="Proteomes" id="UP001249076">
    <property type="component" value="Unassembled WGS sequence"/>
</dbReference>
<feature type="compositionally biased region" description="Pro residues" evidence="1">
    <location>
        <begin position="1"/>
        <end position="17"/>
    </location>
</feature>
<gene>
    <name evidence="2" type="ORF">J2W88_002752</name>
    <name evidence="3" type="ORF">J2W93_003540</name>
</gene>
<evidence type="ECO:0000313" key="4">
    <source>
        <dbReference type="Proteomes" id="UP001249076"/>
    </source>
</evidence>
<dbReference type="RefSeq" id="WP_209819955.1">
    <property type="nucleotide sequence ID" value="NZ_JAVDTL010000004.1"/>
</dbReference>
<name>A0AAJ2C844_ACIDE</name>
<evidence type="ECO:0000313" key="2">
    <source>
        <dbReference type="EMBL" id="MDR6767471.1"/>
    </source>
</evidence>
<feature type="region of interest" description="Disordered" evidence="1">
    <location>
        <begin position="1"/>
        <end position="20"/>
    </location>
</feature>
<keyword evidence="4" id="KW-1185">Reference proteome</keyword>
<sequence>MSFTPPPAAPAADPPIPNRRTDAQEAFDLKTDAYLNWQTTFRTWLANFVAWCTTLLGELGAALSTVEGNKNAAQAAAAAAETSAQNAAVISGAVRWVPGNYVKGNAVWSPISLLTYRRIPEGPSASAIDPAIDRVNWRLTGSPHSLPQKDITTALDVDTGLPHLLSVGMHYIILHPLAVCSMPADAVAQELLRVTNRSGATTPKLLRNGDLFDGDADDLELDSLTADKTFTKTATRGWL</sequence>
<dbReference type="EMBL" id="JAVDTS010000005">
    <property type="protein sequence ID" value="MDR6838693.1"/>
    <property type="molecule type" value="Genomic_DNA"/>
</dbReference>
<dbReference type="AlphaFoldDB" id="A0AAJ2C844"/>
<dbReference type="EMBL" id="JAVDTL010000004">
    <property type="protein sequence ID" value="MDR6767471.1"/>
    <property type="molecule type" value="Genomic_DNA"/>
</dbReference>
<evidence type="ECO:0000313" key="5">
    <source>
        <dbReference type="Proteomes" id="UP001253458"/>
    </source>
</evidence>
<comment type="caution">
    <text evidence="2">The sequence shown here is derived from an EMBL/GenBank/DDBJ whole genome shotgun (WGS) entry which is preliminary data.</text>
</comment>